<comment type="caution">
    <text evidence="9">The sequence shown here is derived from an EMBL/GenBank/DDBJ whole genome shotgun (WGS) entry which is preliminary data.</text>
</comment>
<keyword evidence="3" id="KW-1003">Cell membrane</keyword>
<dbReference type="CDD" id="cd06261">
    <property type="entry name" value="TM_PBP2"/>
    <property type="match status" value="1"/>
</dbReference>
<dbReference type="KEGG" id="mfol:DXT68_11605"/>
<reference evidence="9 10" key="1">
    <citation type="submission" date="2015-02" db="EMBL/GenBank/DDBJ databases">
        <title>Draft genome sequences of ten Microbacterium spp. with emphasis on heavy metal contaminated environments.</title>
        <authorList>
            <person name="Corretto E."/>
        </authorList>
    </citation>
    <scope>NUCLEOTIDE SEQUENCE [LARGE SCALE GENOMIC DNA]</scope>
    <source>
        <strain evidence="9 10">DSM 12966</strain>
    </source>
</reference>
<dbReference type="PROSITE" id="PS50928">
    <property type="entry name" value="ABC_TM1"/>
    <property type="match status" value="1"/>
</dbReference>
<evidence type="ECO:0000256" key="3">
    <source>
        <dbReference type="ARBA" id="ARBA00022475"/>
    </source>
</evidence>
<evidence type="ECO:0000313" key="10">
    <source>
        <dbReference type="Proteomes" id="UP000033572"/>
    </source>
</evidence>
<sequence length="219" mass="23421">MDRLIELGPEFWKAAVETLYMVSVTLVLGGLLGGLIGVGLYLTRPGGMLPSRPVSAVLNLFINFFRPIPFVILITVLIPFSRFIVGSGIGTNAAIVALVVASMFAIGRIVEQHLVGVSPGVIEAARAMGAGPWRTLFTVVIPEALGPLILGYTFVIVALIDMTAMAGYIGAGGLGNFALTYGRRQFEPVVMWAAVLLIVVFVHLAQTLGTRLARKVMRR</sequence>
<accession>A0A0F0KVG7</accession>
<dbReference type="GeneID" id="94445041"/>
<keyword evidence="2 7" id="KW-0813">Transport</keyword>
<comment type="subcellular location">
    <subcellularLocation>
        <location evidence="1 7">Cell membrane</location>
        <topology evidence="1 7">Multi-pass membrane protein</topology>
    </subcellularLocation>
</comment>
<feature type="transmembrane region" description="Helical" evidence="7">
    <location>
        <begin position="54"/>
        <end position="78"/>
    </location>
</feature>
<dbReference type="InterPro" id="IPR051322">
    <property type="entry name" value="AA_ABC_Transporter_Permease"/>
</dbReference>
<dbReference type="AlphaFoldDB" id="A0A0F0KVG7"/>
<dbReference type="PATRIC" id="fig|104336.4.peg.1184"/>
<feature type="transmembrane region" description="Helical" evidence="7">
    <location>
        <begin position="20"/>
        <end position="42"/>
    </location>
</feature>
<dbReference type="SUPFAM" id="SSF161098">
    <property type="entry name" value="MetI-like"/>
    <property type="match status" value="1"/>
</dbReference>
<dbReference type="Gene3D" id="1.10.3720.10">
    <property type="entry name" value="MetI-like"/>
    <property type="match status" value="1"/>
</dbReference>
<organism evidence="9 10">
    <name type="scientific">Microbacterium foliorum</name>
    <dbReference type="NCBI Taxonomy" id="104336"/>
    <lineage>
        <taxon>Bacteria</taxon>
        <taxon>Bacillati</taxon>
        <taxon>Actinomycetota</taxon>
        <taxon>Actinomycetes</taxon>
        <taxon>Micrococcales</taxon>
        <taxon>Microbacteriaceae</taxon>
        <taxon>Microbacterium</taxon>
    </lineage>
</organism>
<keyword evidence="4 7" id="KW-0812">Transmembrane</keyword>
<evidence type="ECO:0000256" key="2">
    <source>
        <dbReference type="ARBA" id="ARBA00022448"/>
    </source>
</evidence>
<keyword evidence="10" id="KW-1185">Reference proteome</keyword>
<dbReference type="InterPro" id="IPR035906">
    <property type="entry name" value="MetI-like_sf"/>
</dbReference>
<evidence type="ECO:0000256" key="1">
    <source>
        <dbReference type="ARBA" id="ARBA00004651"/>
    </source>
</evidence>
<dbReference type="GO" id="GO:0048473">
    <property type="term" value="P:D-methionine transmembrane transport"/>
    <property type="evidence" value="ECO:0007669"/>
    <property type="project" value="TreeGrafter"/>
</dbReference>
<protein>
    <submittedName>
        <fullName evidence="9">Methionine import system permease protein MetP</fullName>
    </submittedName>
</protein>
<proteinExistence type="inferred from homology"/>
<feature type="transmembrane region" description="Helical" evidence="7">
    <location>
        <begin position="84"/>
        <end position="106"/>
    </location>
</feature>
<dbReference type="InterPro" id="IPR000515">
    <property type="entry name" value="MetI-like"/>
</dbReference>
<evidence type="ECO:0000313" key="9">
    <source>
        <dbReference type="EMBL" id="KJL23216.1"/>
    </source>
</evidence>
<dbReference type="RefSeq" id="WP_045253548.1">
    <property type="nucleotide sequence ID" value="NZ_CP031425.1"/>
</dbReference>
<dbReference type="EMBL" id="JYIU01000036">
    <property type="protein sequence ID" value="KJL23216.1"/>
    <property type="molecule type" value="Genomic_DNA"/>
</dbReference>
<evidence type="ECO:0000256" key="4">
    <source>
        <dbReference type="ARBA" id="ARBA00022692"/>
    </source>
</evidence>
<feature type="transmembrane region" description="Helical" evidence="7">
    <location>
        <begin position="189"/>
        <end position="209"/>
    </location>
</feature>
<gene>
    <name evidence="9" type="primary">metP</name>
    <name evidence="9" type="ORF">RN50_01155</name>
</gene>
<name>A0A0F0KVG7_9MICO</name>
<feature type="domain" description="ABC transmembrane type-1" evidence="8">
    <location>
        <begin position="15"/>
        <end position="208"/>
    </location>
</feature>
<keyword evidence="5 7" id="KW-1133">Transmembrane helix</keyword>
<keyword evidence="6 7" id="KW-0472">Membrane</keyword>
<evidence type="ECO:0000256" key="5">
    <source>
        <dbReference type="ARBA" id="ARBA00022989"/>
    </source>
</evidence>
<evidence type="ECO:0000259" key="8">
    <source>
        <dbReference type="PROSITE" id="PS50928"/>
    </source>
</evidence>
<dbReference type="Proteomes" id="UP000033572">
    <property type="component" value="Unassembled WGS sequence"/>
</dbReference>
<feature type="transmembrane region" description="Helical" evidence="7">
    <location>
        <begin position="144"/>
        <end position="169"/>
    </location>
</feature>
<dbReference type="GO" id="GO:0005886">
    <property type="term" value="C:plasma membrane"/>
    <property type="evidence" value="ECO:0007669"/>
    <property type="project" value="UniProtKB-SubCell"/>
</dbReference>
<evidence type="ECO:0000256" key="7">
    <source>
        <dbReference type="RuleBase" id="RU363032"/>
    </source>
</evidence>
<dbReference type="PANTHER" id="PTHR30450:SF14">
    <property type="entry name" value="TRANSPORTER, PERMEASE PROTEIN, PUTATIVE-RELATED"/>
    <property type="match status" value="1"/>
</dbReference>
<dbReference type="PANTHER" id="PTHR30450">
    <property type="entry name" value="ABC TRANSPORTER PERMEASE"/>
    <property type="match status" value="1"/>
</dbReference>
<dbReference type="Pfam" id="PF00528">
    <property type="entry name" value="BPD_transp_1"/>
    <property type="match status" value="1"/>
</dbReference>
<comment type="similarity">
    <text evidence="7">Belongs to the binding-protein-dependent transport system permease family.</text>
</comment>
<evidence type="ECO:0000256" key="6">
    <source>
        <dbReference type="ARBA" id="ARBA00023136"/>
    </source>
</evidence>